<dbReference type="GO" id="GO:0009443">
    <property type="term" value="P:pyridoxal 5'-phosphate salvage"/>
    <property type="evidence" value="ECO:0007669"/>
    <property type="project" value="InterPro"/>
</dbReference>
<evidence type="ECO:0000256" key="2">
    <source>
        <dbReference type="ARBA" id="ARBA00012104"/>
    </source>
</evidence>
<evidence type="ECO:0000256" key="6">
    <source>
        <dbReference type="ARBA" id="ARBA00022840"/>
    </source>
</evidence>
<sequence length="397" mass="43463">MTVAALRLPPPAAAPSGRARLVGAAAHRCSPREAFGWWCSQLLLTRSGRTRTTAAAAYPKMARPPILSVALPSDTGRVLSIQSHTVQGYVGNKSAVFPLQLLGFDVDPINSVQFSNHTGKCISWMYTISYNSLGTHKQFQLCVISGYPTFRGQVLNGKQLWDLIEGLEENQLLHYTHLLTGYIGSVSFLDTVLQVVEKLRSVNPDLVYVCDPVLGDEGKLYVPQELISVYQQKVVPVASMLTPNQFEVELLTGLRITSEEDGLTACNTLHSAGPQKVVITSALIEGKLLLIGSHKKTEEQQPEQFKIEIPKIPAYFTGTGDLTTALLLGWSNKYPDSLEKAAELAVSSLQALLKRTVEDYKMAGFDPSTSSLEIRLIQSQDEIRNPTVTCKAVKYGS</sequence>
<dbReference type="CDD" id="cd01173">
    <property type="entry name" value="pyridoxal_pyridoxamine_kinase"/>
    <property type="match status" value="1"/>
</dbReference>
<gene>
    <name evidence="8" type="primary">PK</name>
    <name evidence="8" type="ORF">Zm00014a_019147</name>
</gene>
<dbReference type="Gene3D" id="3.40.1190.20">
    <property type="match status" value="1"/>
</dbReference>
<dbReference type="GO" id="GO:0005524">
    <property type="term" value="F:ATP binding"/>
    <property type="evidence" value="ECO:0007669"/>
    <property type="project" value="UniProtKB-KW"/>
</dbReference>
<evidence type="ECO:0000256" key="5">
    <source>
        <dbReference type="ARBA" id="ARBA00022777"/>
    </source>
</evidence>
<keyword evidence="6" id="KW-0067">ATP-binding</keyword>
<organism evidence="8 9">
    <name type="scientific">Zea mays</name>
    <name type="common">Maize</name>
    <dbReference type="NCBI Taxonomy" id="4577"/>
    <lineage>
        <taxon>Eukaryota</taxon>
        <taxon>Viridiplantae</taxon>
        <taxon>Streptophyta</taxon>
        <taxon>Embryophyta</taxon>
        <taxon>Tracheophyta</taxon>
        <taxon>Spermatophyta</taxon>
        <taxon>Magnoliopsida</taxon>
        <taxon>Liliopsida</taxon>
        <taxon>Poales</taxon>
        <taxon>Poaceae</taxon>
        <taxon>PACMAD clade</taxon>
        <taxon>Panicoideae</taxon>
        <taxon>Andropogonodae</taxon>
        <taxon>Andropogoneae</taxon>
        <taxon>Tripsacinae</taxon>
        <taxon>Zea</taxon>
    </lineage>
</organism>
<comment type="similarity">
    <text evidence="1">Belongs to the pyridoxine kinase family.</text>
</comment>
<keyword evidence="3" id="KW-0808">Transferase</keyword>
<evidence type="ECO:0000259" key="7">
    <source>
        <dbReference type="Pfam" id="PF08543"/>
    </source>
</evidence>
<dbReference type="AlphaFoldDB" id="A0A3L6FL09"/>
<dbReference type="EMBL" id="NCVQ01000004">
    <property type="protein sequence ID" value="PWZ33902.1"/>
    <property type="molecule type" value="Genomic_DNA"/>
</dbReference>
<dbReference type="InterPro" id="IPR013749">
    <property type="entry name" value="PM/HMP-P_kinase-1"/>
</dbReference>
<evidence type="ECO:0000313" key="9">
    <source>
        <dbReference type="Proteomes" id="UP000251960"/>
    </source>
</evidence>
<dbReference type="ExpressionAtlas" id="A0A3L6FL09">
    <property type="expression patterns" value="baseline and differential"/>
</dbReference>
<dbReference type="EC" id="2.7.1.35" evidence="2"/>
<evidence type="ECO:0000256" key="4">
    <source>
        <dbReference type="ARBA" id="ARBA00022741"/>
    </source>
</evidence>
<protein>
    <recommendedName>
        <fullName evidence="2">pyridoxal kinase</fullName>
        <ecNumber evidence="2">2.7.1.35</ecNumber>
    </recommendedName>
</protein>
<comment type="caution">
    <text evidence="8">The sequence shown here is derived from an EMBL/GenBank/DDBJ whole genome shotgun (WGS) entry which is preliminary data.</text>
</comment>
<keyword evidence="5 8" id="KW-0418">Kinase</keyword>
<accession>A0A3L6FL09</accession>
<proteinExistence type="inferred from homology"/>
<evidence type="ECO:0000256" key="1">
    <source>
        <dbReference type="ARBA" id="ARBA00008805"/>
    </source>
</evidence>
<dbReference type="GO" id="GO:0008478">
    <property type="term" value="F:pyridoxal kinase activity"/>
    <property type="evidence" value="ECO:0007669"/>
    <property type="project" value="UniProtKB-EC"/>
</dbReference>
<dbReference type="Pfam" id="PF08543">
    <property type="entry name" value="Phos_pyr_kin"/>
    <property type="match status" value="1"/>
</dbReference>
<dbReference type="PANTHER" id="PTHR10534:SF2">
    <property type="entry name" value="PYRIDOXAL KINASE"/>
    <property type="match status" value="1"/>
</dbReference>
<reference evidence="8 9" key="1">
    <citation type="journal article" date="2018" name="Nat. Genet.">
        <title>Extensive intraspecific gene order and gene structural variations between Mo17 and other maize genomes.</title>
        <authorList>
            <person name="Sun S."/>
            <person name="Zhou Y."/>
            <person name="Chen J."/>
            <person name="Shi J."/>
            <person name="Zhao H."/>
            <person name="Zhao H."/>
            <person name="Song W."/>
            <person name="Zhang M."/>
            <person name="Cui Y."/>
            <person name="Dong X."/>
            <person name="Liu H."/>
            <person name="Ma X."/>
            <person name="Jiao Y."/>
            <person name="Wang B."/>
            <person name="Wei X."/>
            <person name="Stein J.C."/>
            <person name="Glaubitz J.C."/>
            <person name="Lu F."/>
            <person name="Yu G."/>
            <person name="Liang C."/>
            <person name="Fengler K."/>
            <person name="Li B."/>
            <person name="Rafalski A."/>
            <person name="Schnable P.S."/>
            <person name="Ware D.H."/>
            <person name="Buckler E.S."/>
            <person name="Lai J."/>
        </authorList>
    </citation>
    <scope>NUCLEOTIDE SEQUENCE [LARGE SCALE GENOMIC DNA]</scope>
    <source>
        <strain evidence="9">cv. Missouri 17</strain>
        <tissue evidence="8">Seedling</tissue>
    </source>
</reference>
<dbReference type="SUPFAM" id="SSF53613">
    <property type="entry name" value="Ribokinase-like"/>
    <property type="match status" value="1"/>
</dbReference>
<evidence type="ECO:0000256" key="3">
    <source>
        <dbReference type="ARBA" id="ARBA00022679"/>
    </source>
</evidence>
<dbReference type="InterPro" id="IPR029056">
    <property type="entry name" value="Ribokinase-like"/>
</dbReference>
<keyword evidence="4" id="KW-0547">Nucleotide-binding</keyword>
<evidence type="ECO:0000313" key="8">
    <source>
        <dbReference type="EMBL" id="PWZ33902.1"/>
    </source>
</evidence>
<dbReference type="PANTHER" id="PTHR10534">
    <property type="entry name" value="PYRIDOXAL KINASE"/>
    <property type="match status" value="1"/>
</dbReference>
<dbReference type="InterPro" id="IPR004625">
    <property type="entry name" value="PyrdxlKinase"/>
</dbReference>
<feature type="domain" description="Pyridoxamine kinase/Phosphomethylpyrimidine kinase" evidence="7">
    <location>
        <begin position="181"/>
        <end position="354"/>
    </location>
</feature>
<name>A0A3L6FL09_MAIZE</name>
<dbReference type="NCBIfam" id="TIGR00687">
    <property type="entry name" value="pyridox_kin"/>
    <property type="match status" value="1"/>
</dbReference>
<dbReference type="Proteomes" id="UP000251960">
    <property type="component" value="Chromosome 3"/>
</dbReference>